<dbReference type="AlphaFoldDB" id="A0A1I8FK81"/>
<evidence type="ECO:0000313" key="2">
    <source>
        <dbReference type="WBParaSite" id="maker-unitig_38374-snap-gene-0.1-mRNA-1"/>
    </source>
</evidence>
<keyword evidence="1" id="KW-1185">Reference proteome</keyword>
<accession>A0A1I8FK81</accession>
<protein>
    <submittedName>
        <fullName evidence="2">HA domain-containing protein</fullName>
    </submittedName>
</protein>
<reference evidence="2" key="1">
    <citation type="submission" date="2016-11" db="UniProtKB">
        <authorList>
            <consortium name="WormBaseParasite"/>
        </authorList>
    </citation>
    <scope>IDENTIFICATION</scope>
</reference>
<dbReference type="Proteomes" id="UP000095280">
    <property type="component" value="Unplaced"/>
</dbReference>
<evidence type="ECO:0000313" key="1">
    <source>
        <dbReference type="Proteomes" id="UP000095280"/>
    </source>
</evidence>
<proteinExistence type="predicted"/>
<organism evidence="1 2">
    <name type="scientific">Macrostomum lignano</name>
    <dbReference type="NCBI Taxonomy" id="282301"/>
    <lineage>
        <taxon>Eukaryota</taxon>
        <taxon>Metazoa</taxon>
        <taxon>Spiralia</taxon>
        <taxon>Lophotrochozoa</taxon>
        <taxon>Platyhelminthes</taxon>
        <taxon>Rhabditophora</taxon>
        <taxon>Macrostomorpha</taxon>
        <taxon>Macrostomida</taxon>
        <taxon>Macrostomidae</taxon>
        <taxon>Macrostomum</taxon>
    </lineage>
</organism>
<dbReference type="WBParaSite" id="maker-unitig_38374-snap-gene-0.1-mRNA-1">
    <property type="protein sequence ID" value="maker-unitig_38374-snap-gene-0.1-mRNA-1"/>
    <property type="gene ID" value="maker-unitig_38374-snap-gene-0.1"/>
</dbReference>
<sequence>LGQSELNYHEISCTLLARARSELLPAASGGADDSCIALNPGCGTECTSGTEADVRPVACSKSGRSCSNSTHLALLVRLRGLAMAKYPCAASVRGHSTSHWKLQTPSPSWRWNDQENHRILENAQFKLSPAAMGAAPGSAWFRHAIDVMQRGESIGQDLSLDGSFPTECHLLWQRKQQQRKQPRKQTGYRQPEEPNSVYLLPWEVFLNLRLRNPDVMLGLMPATRRWPWP</sequence>
<name>A0A1I8FK81_9PLAT</name>